<name>A0AAD5RL79_9PEZI</name>
<evidence type="ECO:0000313" key="2">
    <source>
        <dbReference type="EMBL" id="KAJ2896609.1"/>
    </source>
</evidence>
<feature type="compositionally biased region" description="Basic and acidic residues" evidence="1">
    <location>
        <begin position="519"/>
        <end position="533"/>
    </location>
</feature>
<feature type="compositionally biased region" description="Polar residues" evidence="1">
    <location>
        <begin position="323"/>
        <end position="332"/>
    </location>
</feature>
<dbReference type="EMBL" id="JAKWBI020000322">
    <property type="protein sequence ID" value="KAJ2896609.1"/>
    <property type="molecule type" value="Genomic_DNA"/>
</dbReference>
<keyword evidence="3" id="KW-1185">Reference proteome</keyword>
<proteinExistence type="predicted"/>
<feature type="compositionally biased region" description="Low complexity" evidence="1">
    <location>
        <begin position="12"/>
        <end position="22"/>
    </location>
</feature>
<dbReference type="AlphaFoldDB" id="A0AAD5RL79"/>
<evidence type="ECO:0000313" key="3">
    <source>
        <dbReference type="Proteomes" id="UP001201980"/>
    </source>
</evidence>
<gene>
    <name evidence="2" type="ORF">MKZ38_005399</name>
</gene>
<sequence>MPRPKRTRALVKPTASKPAAAKPEPPKPDPTRREPRSDDFYDDIDDSKITVIQDNSFKGSGQGLPTHLGDIGALQARINRENSQEKLVTKNAPSTDKYGPSRTCPDVEISRREHTPPRRTFGADMSGLDLDDDMFGADANLDASFEDDRKDHVSASKSHNNSSFTISNFRRRGRSRTSSFVGGNTGSMRPSSRGNNTTVVSSTLNLGAFKRREREPSILGTAQKKRSLRPDDNDVSVSELDDIGDVEGFAHRAEGSPLRRKSRRAPSAKSDSSGGDMEISDFQTKKRKFSDAQHEGGEVEERPSKILSIESDHDESAEVPELVSSSVPASPQSLPPVEPVPNQREDDPEIIAPPESSDSEECNLQLPPLQAARRRRPSLSRKTPPTMAHDHSEPSSPPSLTHSPNYPPPRPTRAHPAVRNKEHSETLSTEELAKMLGRRRRRREASDDGLDIESNESSSENDEDDESYVNCQQLKRKQPPQANTSAAPAASKCPTSRGAGANTSNSGNKRKPRRTYGKSIDKENFQEAERSDADQEFEEGDSIAPMKNAELGDEPSEMLVKRVGTELKQARRKFQEVDKWDLVFEEVIRSSSPAGAR</sequence>
<reference evidence="2" key="1">
    <citation type="submission" date="2022-07" db="EMBL/GenBank/DDBJ databases">
        <title>Draft genome sequence of Zalerion maritima ATCC 34329, a (micro)plastics degrading marine fungus.</title>
        <authorList>
            <person name="Paco A."/>
            <person name="Goncalves M.F.M."/>
            <person name="Rocha-Santos T.A.P."/>
            <person name="Alves A."/>
        </authorList>
    </citation>
    <scope>NUCLEOTIDE SEQUENCE</scope>
    <source>
        <strain evidence="2">ATCC 34329</strain>
    </source>
</reference>
<feature type="compositionally biased region" description="Basic and acidic residues" evidence="1">
    <location>
        <begin position="289"/>
        <end position="316"/>
    </location>
</feature>
<accession>A0AAD5RL79</accession>
<feature type="compositionally biased region" description="Basic and acidic residues" evidence="1">
    <location>
        <begin position="24"/>
        <end position="39"/>
    </location>
</feature>
<comment type="caution">
    <text evidence="2">The sequence shown here is derived from an EMBL/GenBank/DDBJ whole genome shotgun (WGS) entry which is preliminary data.</text>
</comment>
<evidence type="ECO:0000256" key="1">
    <source>
        <dbReference type="SAM" id="MobiDB-lite"/>
    </source>
</evidence>
<organism evidence="2 3">
    <name type="scientific">Zalerion maritima</name>
    <dbReference type="NCBI Taxonomy" id="339359"/>
    <lineage>
        <taxon>Eukaryota</taxon>
        <taxon>Fungi</taxon>
        <taxon>Dikarya</taxon>
        <taxon>Ascomycota</taxon>
        <taxon>Pezizomycotina</taxon>
        <taxon>Sordariomycetes</taxon>
        <taxon>Lulworthiomycetidae</taxon>
        <taxon>Lulworthiales</taxon>
        <taxon>Lulworthiaceae</taxon>
        <taxon>Zalerion</taxon>
    </lineage>
</organism>
<feature type="compositionally biased region" description="Polar residues" evidence="1">
    <location>
        <begin position="180"/>
        <end position="205"/>
    </location>
</feature>
<feature type="region of interest" description="Disordered" evidence="1">
    <location>
        <begin position="152"/>
        <end position="555"/>
    </location>
</feature>
<dbReference type="Proteomes" id="UP001201980">
    <property type="component" value="Unassembled WGS sequence"/>
</dbReference>
<protein>
    <submittedName>
        <fullName evidence="2">Uncharacterized protein</fullName>
    </submittedName>
</protein>
<feature type="region of interest" description="Disordered" evidence="1">
    <location>
        <begin position="82"/>
        <end position="126"/>
    </location>
</feature>
<feature type="compositionally biased region" description="Polar residues" evidence="1">
    <location>
        <begin position="155"/>
        <end position="168"/>
    </location>
</feature>
<feature type="region of interest" description="Disordered" evidence="1">
    <location>
        <begin position="1"/>
        <end position="47"/>
    </location>
</feature>
<feature type="compositionally biased region" description="Acidic residues" evidence="1">
    <location>
        <begin position="447"/>
        <end position="467"/>
    </location>
</feature>